<reference evidence="2" key="1">
    <citation type="journal article" date="2017" name="Nat. Microbiol.">
        <title>Global analysis of biosynthetic gene clusters reveals vast potential of secondary metabolite production in Penicillium species.</title>
        <authorList>
            <person name="Nielsen J.C."/>
            <person name="Grijseels S."/>
            <person name="Prigent S."/>
            <person name="Ji B."/>
            <person name="Dainat J."/>
            <person name="Nielsen K.F."/>
            <person name="Frisvad J.C."/>
            <person name="Workman M."/>
            <person name="Nielsen J."/>
        </authorList>
    </citation>
    <scope>NUCLEOTIDE SEQUENCE [LARGE SCALE GENOMIC DNA]</scope>
    <source>
        <strain evidence="2">IBT 29486</strain>
    </source>
</reference>
<dbReference type="PANTHER" id="PTHR34724">
    <property type="entry name" value="OS12G0596101 PROTEIN"/>
    <property type="match status" value="1"/>
</dbReference>
<dbReference type="AlphaFoldDB" id="A0A1V6SCT0"/>
<organism evidence="1 2">
    <name type="scientific">Penicillium vulpinum</name>
    <dbReference type="NCBI Taxonomy" id="29845"/>
    <lineage>
        <taxon>Eukaryota</taxon>
        <taxon>Fungi</taxon>
        <taxon>Dikarya</taxon>
        <taxon>Ascomycota</taxon>
        <taxon>Pezizomycotina</taxon>
        <taxon>Eurotiomycetes</taxon>
        <taxon>Eurotiomycetidae</taxon>
        <taxon>Eurotiales</taxon>
        <taxon>Aspergillaceae</taxon>
        <taxon>Penicillium</taxon>
    </lineage>
</organism>
<dbReference type="Proteomes" id="UP000191518">
    <property type="component" value="Unassembled WGS sequence"/>
</dbReference>
<sequence>MCMKATCSTCNKVTWWGCGSHIPSVMDSVPEAEWCACTPQVEKDGKKYPPKAAKAG</sequence>
<evidence type="ECO:0000313" key="1">
    <source>
        <dbReference type="EMBL" id="OQE11549.1"/>
    </source>
</evidence>
<dbReference type="EMBL" id="MDYP01000002">
    <property type="protein sequence ID" value="OQE11549.1"/>
    <property type="molecule type" value="Genomic_DNA"/>
</dbReference>
<keyword evidence="2" id="KW-1185">Reference proteome</keyword>
<evidence type="ECO:0000313" key="2">
    <source>
        <dbReference type="Proteomes" id="UP000191518"/>
    </source>
</evidence>
<proteinExistence type="predicted"/>
<gene>
    <name evidence="1" type="ORF">PENVUL_c002G09574</name>
</gene>
<protein>
    <submittedName>
        <fullName evidence="1">Uncharacterized protein</fullName>
    </submittedName>
</protein>
<accession>A0A1V6SCT0</accession>
<comment type="caution">
    <text evidence="1">The sequence shown here is derived from an EMBL/GenBank/DDBJ whole genome shotgun (WGS) entry which is preliminary data.</text>
</comment>
<dbReference type="PANTHER" id="PTHR34724:SF2">
    <property type="entry name" value="OS12G0596101 PROTEIN"/>
    <property type="match status" value="1"/>
</dbReference>
<name>A0A1V6SCT0_9EURO</name>